<comment type="subcellular location">
    <subcellularLocation>
        <location evidence="1">Cell membrane</location>
    </subcellularLocation>
</comment>
<dbReference type="PROSITE" id="PS51257">
    <property type="entry name" value="PROKAR_LIPOPROTEIN"/>
    <property type="match status" value="1"/>
</dbReference>
<organism evidence="8 9">
    <name type="scientific">Jutongia huaianensis</name>
    <dbReference type="NCBI Taxonomy" id="2763668"/>
    <lineage>
        <taxon>Bacteria</taxon>
        <taxon>Bacillati</taxon>
        <taxon>Bacillota</taxon>
        <taxon>Clostridia</taxon>
        <taxon>Lachnospirales</taxon>
        <taxon>Lachnospiraceae</taxon>
        <taxon>Jutongia</taxon>
    </lineage>
</organism>
<dbReference type="EMBL" id="JACRSX010000003">
    <property type="protein sequence ID" value="MBC8561798.1"/>
    <property type="molecule type" value="Genomic_DNA"/>
</dbReference>
<keyword evidence="7" id="KW-0732">Signal</keyword>
<keyword evidence="5 6" id="KW-0472">Membrane</keyword>
<protein>
    <submittedName>
        <fullName evidence="8">OadG family protein</fullName>
    </submittedName>
</protein>
<dbReference type="InterPro" id="IPR005899">
    <property type="entry name" value="Na_pump_deCOase"/>
</dbReference>
<feature type="transmembrane region" description="Helical" evidence="6">
    <location>
        <begin position="154"/>
        <end position="177"/>
    </location>
</feature>
<proteinExistence type="predicted"/>
<evidence type="ECO:0000256" key="5">
    <source>
        <dbReference type="ARBA" id="ARBA00023136"/>
    </source>
</evidence>
<name>A0ABR7MZI3_9FIRM</name>
<accession>A0ABR7MZI3</accession>
<evidence type="ECO:0000256" key="4">
    <source>
        <dbReference type="ARBA" id="ARBA00022989"/>
    </source>
</evidence>
<evidence type="ECO:0000256" key="1">
    <source>
        <dbReference type="ARBA" id="ARBA00004236"/>
    </source>
</evidence>
<keyword evidence="9" id="KW-1185">Reference proteome</keyword>
<feature type="chain" id="PRO_5045556672" evidence="7">
    <location>
        <begin position="21"/>
        <end position="240"/>
    </location>
</feature>
<dbReference type="Pfam" id="PF04277">
    <property type="entry name" value="OAD_gamma"/>
    <property type="match status" value="1"/>
</dbReference>
<keyword evidence="3 6" id="KW-0812">Transmembrane</keyword>
<sequence length="240" mass="26338">MKRKLLLFFCVLSCVLMVSGCSLVRGNENFDKKTLEQQTDNFLTSWFAADFEGTISTYKDQMNDTTLAQYKLYAKQKAQYKGLKKKEKTEFTITTDSATVTETILCESGDKVLASLTFDKDGQIQTDDSGNYSFKFDEYKTLGQKMQKAGLNTILSMSIVFLVLIFISLLISCFKFIGLIGKGKAEKAPVAAAAPVAPVASEPENLVDDLELVAVITAAIAAASETESADGLVVRSIIRR</sequence>
<evidence type="ECO:0000256" key="3">
    <source>
        <dbReference type="ARBA" id="ARBA00022692"/>
    </source>
</evidence>
<keyword evidence="2" id="KW-1003">Cell membrane</keyword>
<dbReference type="Proteomes" id="UP000606193">
    <property type="component" value="Unassembled WGS sequence"/>
</dbReference>
<gene>
    <name evidence="8" type="ORF">H8704_04000</name>
</gene>
<feature type="signal peptide" evidence="7">
    <location>
        <begin position="1"/>
        <end position="20"/>
    </location>
</feature>
<evidence type="ECO:0000313" key="8">
    <source>
        <dbReference type="EMBL" id="MBC8561798.1"/>
    </source>
</evidence>
<evidence type="ECO:0000256" key="7">
    <source>
        <dbReference type="SAM" id="SignalP"/>
    </source>
</evidence>
<keyword evidence="4 6" id="KW-1133">Transmembrane helix</keyword>
<reference evidence="8 9" key="1">
    <citation type="submission" date="2020-08" db="EMBL/GenBank/DDBJ databases">
        <title>Genome public.</title>
        <authorList>
            <person name="Liu C."/>
            <person name="Sun Q."/>
        </authorList>
    </citation>
    <scope>NUCLEOTIDE SEQUENCE [LARGE SCALE GENOMIC DNA]</scope>
    <source>
        <strain evidence="8 9">NSJ-37</strain>
    </source>
</reference>
<comment type="caution">
    <text evidence="8">The sequence shown here is derived from an EMBL/GenBank/DDBJ whole genome shotgun (WGS) entry which is preliminary data.</text>
</comment>
<evidence type="ECO:0000313" key="9">
    <source>
        <dbReference type="Proteomes" id="UP000606193"/>
    </source>
</evidence>
<dbReference type="RefSeq" id="WP_022464804.1">
    <property type="nucleotide sequence ID" value="NZ_JACRSX010000003.1"/>
</dbReference>
<evidence type="ECO:0000256" key="6">
    <source>
        <dbReference type="SAM" id="Phobius"/>
    </source>
</evidence>
<evidence type="ECO:0000256" key="2">
    <source>
        <dbReference type="ARBA" id="ARBA00022475"/>
    </source>
</evidence>